<dbReference type="PANTHER" id="PTHR11129:SF2">
    <property type="entry name" value="GERANYLGERANYL TRANSFERASE TYPE-2 SUBUNIT ALPHA"/>
    <property type="match status" value="1"/>
</dbReference>
<evidence type="ECO:0000256" key="5">
    <source>
        <dbReference type="ARBA" id="ARBA00047658"/>
    </source>
</evidence>
<evidence type="ECO:0000256" key="6">
    <source>
        <dbReference type="RuleBase" id="RU367120"/>
    </source>
</evidence>
<dbReference type="OrthoDB" id="1658at2759"/>
<keyword evidence="4" id="KW-0677">Repeat</keyword>
<comment type="similarity">
    <text evidence="1 6">Belongs to the protein prenyltransferase subunit alpha family.</text>
</comment>
<dbReference type="AlphaFoldDB" id="A0A9P8L5M0"/>
<dbReference type="EC" id="2.5.1.60" evidence="6"/>
<dbReference type="Pfam" id="PF01239">
    <property type="entry name" value="PPTA"/>
    <property type="match status" value="4"/>
</dbReference>
<evidence type="ECO:0000313" key="8">
    <source>
        <dbReference type="Proteomes" id="UP000698800"/>
    </source>
</evidence>
<sequence>MASHGVPRPSSSRLARTGQARAKELAKIEEYRNLVALVQEKMVEKDYTTATLSQITALLTLNPEYSTIWNYRRLILTHLLHSPNSKPQPLLQTDLKFLLPLHLTHPKAYTLYTHRHWLLQQSLLLLPASSSLPIFISELALCSTLLSRDPRNFHGWGYRRLVSEELVGMMREKGGEVVEAEFDYANRMVEANLSNFSAWHARAAWGIRVLDVRRADASERLRFFENELSLITRALYTDPYDQSLWFYHTYLLLTTCSPKSPPSPSPSRKSITTLTPPQKSHYLAQTLATLRDLLDSGDVEDCKWVFEALVVYGRMIGRVDPGRRDGGVGEEEVMGWLGKLEVLDPLRAGRWKDWKRGVGVLE</sequence>
<dbReference type="PANTHER" id="PTHR11129">
    <property type="entry name" value="PROTEIN FARNESYLTRANSFERASE ALPHA SUBUNIT/RAB GERANYLGERANYL TRANSFERASE ALPHA SUBUNIT"/>
    <property type="match status" value="1"/>
</dbReference>
<dbReference type="SUPFAM" id="SSF48439">
    <property type="entry name" value="Protein prenylyltransferase"/>
    <property type="match status" value="1"/>
</dbReference>
<dbReference type="Gene3D" id="1.25.40.120">
    <property type="entry name" value="Protein prenylyltransferase"/>
    <property type="match status" value="1"/>
</dbReference>
<dbReference type="PROSITE" id="PS51147">
    <property type="entry name" value="PFTA"/>
    <property type="match status" value="1"/>
</dbReference>
<evidence type="ECO:0000256" key="4">
    <source>
        <dbReference type="ARBA" id="ARBA00022737"/>
    </source>
</evidence>
<keyword evidence="2 6" id="KW-0637">Prenyltransferase</keyword>
<keyword evidence="3 6" id="KW-0808">Transferase</keyword>
<proteinExistence type="inferred from homology"/>
<protein>
    <recommendedName>
        <fullName evidence="6">Geranylgeranyl transferase type-2 subunit alpha</fullName>
        <ecNumber evidence="6">2.5.1.60</ecNumber>
    </recommendedName>
    <alternativeName>
        <fullName evidence="6">Geranylgeranyl transferase type II subunit alpha</fullName>
    </alternativeName>
</protein>
<dbReference type="EMBL" id="JAGHQL010000013">
    <property type="protein sequence ID" value="KAH0544860.1"/>
    <property type="molecule type" value="Genomic_DNA"/>
</dbReference>
<comment type="function">
    <text evidence="6">Catalyzes the transfer of a geranyl-geranyl moiety from geranyl-geranyl pyrophosphate to cysteines occuring in specific C-terminal amino acid sequences.</text>
</comment>
<dbReference type="GO" id="GO:0004663">
    <property type="term" value="F:Rab geranylgeranyltransferase activity"/>
    <property type="evidence" value="ECO:0007669"/>
    <property type="project" value="UniProtKB-UniRule"/>
</dbReference>
<comment type="catalytic activity">
    <reaction evidence="5 6">
        <text>geranylgeranyl diphosphate + L-cysteinyl-[protein] = S-geranylgeranyl-L-cysteinyl-[protein] + diphosphate</text>
        <dbReference type="Rhea" id="RHEA:21240"/>
        <dbReference type="Rhea" id="RHEA-COMP:10131"/>
        <dbReference type="Rhea" id="RHEA-COMP:11537"/>
        <dbReference type="ChEBI" id="CHEBI:29950"/>
        <dbReference type="ChEBI" id="CHEBI:33019"/>
        <dbReference type="ChEBI" id="CHEBI:57533"/>
        <dbReference type="ChEBI" id="CHEBI:86021"/>
        <dbReference type="EC" id="2.5.1.60"/>
    </reaction>
</comment>
<evidence type="ECO:0000313" key="7">
    <source>
        <dbReference type="EMBL" id="KAH0544860.1"/>
    </source>
</evidence>
<keyword evidence="8" id="KW-1185">Reference proteome</keyword>
<dbReference type="GO" id="GO:0005968">
    <property type="term" value="C:Rab-protein geranylgeranyltransferase complex"/>
    <property type="evidence" value="ECO:0007669"/>
    <property type="project" value="TreeGrafter"/>
</dbReference>
<comment type="caution">
    <text evidence="7">The sequence shown here is derived from an EMBL/GenBank/DDBJ whole genome shotgun (WGS) entry which is preliminary data.</text>
</comment>
<dbReference type="InterPro" id="IPR002088">
    <property type="entry name" value="Prenyl_trans_a"/>
</dbReference>
<accession>A0A9P8L5M0</accession>
<gene>
    <name evidence="7" type="ORF">FGG08_001089</name>
</gene>
<evidence type="ECO:0000256" key="2">
    <source>
        <dbReference type="ARBA" id="ARBA00022602"/>
    </source>
</evidence>
<reference evidence="7" key="1">
    <citation type="submission" date="2021-03" db="EMBL/GenBank/DDBJ databases">
        <title>Comparative genomics and phylogenomic investigation of the class Geoglossomycetes provide insights into ecological specialization and systematics.</title>
        <authorList>
            <person name="Melie T."/>
            <person name="Pirro S."/>
            <person name="Miller A.N."/>
            <person name="Quandt A."/>
        </authorList>
    </citation>
    <scope>NUCLEOTIDE SEQUENCE</scope>
    <source>
        <strain evidence="7">GBOQ0MN5Z8</strain>
    </source>
</reference>
<evidence type="ECO:0000256" key="1">
    <source>
        <dbReference type="ARBA" id="ARBA00006734"/>
    </source>
</evidence>
<evidence type="ECO:0000256" key="3">
    <source>
        <dbReference type="ARBA" id="ARBA00022679"/>
    </source>
</evidence>
<organism evidence="7 8">
    <name type="scientific">Glutinoglossum americanum</name>
    <dbReference type="NCBI Taxonomy" id="1670608"/>
    <lineage>
        <taxon>Eukaryota</taxon>
        <taxon>Fungi</taxon>
        <taxon>Dikarya</taxon>
        <taxon>Ascomycota</taxon>
        <taxon>Pezizomycotina</taxon>
        <taxon>Geoglossomycetes</taxon>
        <taxon>Geoglossales</taxon>
        <taxon>Geoglossaceae</taxon>
        <taxon>Glutinoglossum</taxon>
    </lineage>
</organism>
<dbReference type="GO" id="GO:0097354">
    <property type="term" value="P:prenylation"/>
    <property type="evidence" value="ECO:0007669"/>
    <property type="project" value="UniProtKB-UniRule"/>
</dbReference>
<name>A0A9P8L5M0_9PEZI</name>
<dbReference type="Proteomes" id="UP000698800">
    <property type="component" value="Unassembled WGS sequence"/>
</dbReference>